<organism evidence="2 3">
    <name type="scientific">Imperialibacter roseus</name>
    <dbReference type="NCBI Taxonomy" id="1324217"/>
    <lineage>
        <taxon>Bacteria</taxon>
        <taxon>Pseudomonadati</taxon>
        <taxon>Bacteroidota</taxon>
        <taxon>Cytophagia</taxon>
        <taxon>Cytophagales</taxon>
        <taxon>Flammeovirgaceae</taxon>
        <taxon>Imperialibacter</taxon>
    </lineage>
</organism>
<feature type="chain" id="PRO_5045584664" description="Lipoprotein" evidence="1">
    <location>
        <begin position="23"/>
        <end position="313"/>
    </location>
</feature>
<feature type="signal peptide" evidence="1">
    <location>
        <begin position="1"/>
        <end position="22"/>
    </location>
</feature>
<keyword evidence="3" id="KW-1185">Reference proteome</keyword>
<accession>A0ABZ0IR72</accession>
<gene>
    <name evidence="2" type="ORF">RT717_02870</name>
</gene>
<keyword evidence="1" id="KW-0732">Signal</keyword>
<evidence type="ECO:0008006" key="4">
    <source>
        <dbReference type="Google" id="ProtNLM"/>
    </source>
</evidence>
<dbReference type="Proteomes" id="UP001302349">
    <property type="component" value="Chromosome"/>
</dbReference>
<proteinExistence type="predicted"/>
<name>A0ABZ0IR72_9BACT</name>
<evidence type="ECO:0000313" key="2">
    <source>
        <dbReference type="EMBL" id="WOK07563.1"/>
    </source>
</evidence>
<protein>
    <recommendedName>
        <fullName evidence="4">Lipoprotein</fullName>
    </recommendedName>
</protein>
<dbReference type="RefSeq" id="WP_317490237.1">
    <property type="nucleotide sequence ID" value="NZ_CP136051.1"/>
</dbReference>
<sequence length="313" mass="33308">MKKISILTVVFAWLILLNGCQDEDWNPAPDINDNIGAVTKISVNPSKNFFNALNPLASEEVEFTIDVDGFDVTEVSSVDIMLTFTEKDGTYNELEDVYVDKVYDAVKVGEVTSFPSTFSLTAAAAAESLGVDIDFFKVGDGFNLTFPIHSTDGRTFTVALNSDLCQQPAQPSFGGCNVRWSIACASDLGGSYDFSTTVIAAGPGGAAGNCSNPVTGTGTLTALGGGRYAVSDATFGQYDCAWDDTPAVGVRLVDVCNKISLTGSDQYGLIYTFVIKNNDGTALTIDWSNDYGDAGTTVLTRTDSKTWPLQLSN</sequence>
<dbReference type="EMBL" id="CP136051">
    <property type="protein sequence ID" value="WOK07563.1"/>
    <property type="molecule type" value="Genomic_DNA"/>
</dbReference>
<evidence type="ECO:0000313" key="3">
    <source>
        <dbReference type="Proteomes" id="UP001302349"/>
    </source>
</evidence>
<reference evidence="2 3" key="1">
    <citation type="journal article" date="2023" name="Microbiol. Resour. Announc.">
        <title>Complete Genome Sequence of Imperialibacter roseus strain P4T.</title>
        <authorList>
            <person name="Tizabi D.R."/>
            <person name="Bachvaroff T."/>
            <person name="Hill R.T."/>
        </authorList>
    </citation>
    <scope>NUCLEOTIDE SEQUENCE [LARGE SCALE GENOMIC DNA]</scope>
    <source>
        <strain evidence="2 3">P4T</strain>
    </source>
</reference>
<evidence type="ECO:0000256" key="1">
    <source>
        <dbReference type="SAM" id="SignalP"/>
    </source>
</evidence>